<dbReference type="GeneID" id="113851075"/>
<proteinExistence type="predicted"/>
<dbReference type="PANTHER" id="PTHR33472:SF1">
    <property type="entry name" value="EXTENSIN-RELATED"/>
    <property type="match status" value="1"/>
</dbReference>
<evidence type="ECO:0000313" key="2">
    <source>
        <dbReference type="Proteomes" id="UP000694853"/>
    </source>
</evidence>
<feature type="compositionally biased region" description="Basic and acidic residues" evidence="1">
    <location>
        <begin position="137"/>
        <end position="151"/>
    </location>
</feature>
<dbReference type="KEGG" id="aprc:113851075"/>
<reference evidence="3" key="2">
    <citation type="submission" date="2025-08" db="UniProtKB">
        <authorList>
            <consortium name="RefSeq"/>
        </authorList>
    </citation>
    <scope>IDENTIFICATION</scope>
    <source>
        <tissue evidence="3">Young leaves</tissue>
    </source>
</reference>
<evidence type="ECO:0000313" key="3">
    <source>
        <dbReference type="RefSeq" id="XP_027337363.1"/>
    </source>
</evidence>
<dbReference type="OrthoDB" id="1939627at2759"/>
<dbReference type="PANTHER" id="PTHR33472">
    <property type="entry name" value="OS01G0106600 PROTEIN"/>
    <property type="match status" value="1"/>
</dbReference>
<feature type="compositionally biased region" description="Polar residues" evidence="1">
    <location>
        <begin position="76"/>
        <end position="87"/>
    </location>
</feature>
<dbReference type="RefSeq" id="XP_027337363.1">
    <property type="nucleotide sequence ID" value="XM_027481562.1"/>
</dbReference>
<sequence length="271" mass="29926">MANPTPIRPWSRLVSLRSIPPPQSEPKPQTLPSQLVEPPLKAPQTRNTYSQDNNFSATKSLPTTTTTVQSQTQSQNLKLTTPPTFSPSKLKPNTENETKKPVEEEPKTVLVNETIEKPNANGNDDNGSMQNGSQKQGTDHHEKHVTNKENETKWKGIDTKLLGCEGYGITRVITIAGENRGAYMEIIKPQKNPVNKMGYLGDGEVNANGKDKSQKVRTLSSLPKTGFYVNSNVQCINNSMVLHTSCTHHDPGVHLSLSKKPFGKRVDGHRN</sequence>
<evidence type="ECO:0000256" key="1">
    <source>
        <dbReference type="SAM" id="MobiDB-lite"/>
    </source>
</evidence>
<keyword evidence="2" id="KW-1185">Reference proteome</keyword>
<feature type="compositionally biased region" description="Basic and acidic residues" evidence="1">
    <location>
        <begin position="92"/>
        <end position="107"/>
    </location>
</feature>
<accession>A0A8B8K2W5</accession>
<feature type="compositionally biased region" description="Low complexity" evidence="1">
    <location>
        <begin position="56"/>
        <end position="75"/>
    </location>
</feature>
<dbReference type="Proteomes" id="UP000694853">
    <property type="component" value="Unplaced"/>
</dbReference>
<gene>
    <name evidence="3" type="primary">LOC113851075</name>
</gene>
<organism evidence="2 3">
    <name type="scientific">Abrus precatorius</name>
    <name type="common">Indian licorice</name>
    <name type="synonym">Glycine abrus</name>
    <dbReference type="NCBI Taxonomy" id="3816"/>
    <lineage>
        <taxon>Eukaryota</taxon>
        <taxon>Viridiplantae</taxon>
        <taxon>Streptophyta</taxon>
        <taxon>Embryophyta</taxon>
        <taxon>Tracheophyta</taxon>
        <taxon>Spermatophyta</taxon>
        <taxon>Magnoliopsida</taxon>
        <taxon>eudicotyledons</taxon>
        <taxon>Gunneridae</taxon>
        <taxon>Pentapetalae</taxon>
        <taxon>rosids</taxon>
        <taxon>fabids</taxon>
        <taxon>Fabales</taxon>
        <taxon>Fabaceae</taxon>
        <taxon>Papilionoideae</taxon>
        <taxon>50 kb inversion clade</taxon>
        <taxon>NPAAA clade</taxon>
        <taxon>indigoferoid/millettioid clade</taxon>
        <taxon>Abreae</taxon>
        <taxon>Abrus</taxon>
    </lineage>
</organism>
<dbReference type="AlphaFoldDB" id="A0A8B8K2W5"/>
<name>A0A8B8K2W5_ABRPR</name>
<feature type="compositionally biased region" description="Polar residues" evidence="1">
    <location>
        <begin position="120"/>
        <end position="136"/>
    </location>
</feature>
<feature type="compositionally biased region" description="Polar residues" evidence="1">
    <location>
        <begin position="44"/>
        <end position="55"/>
    </location>
</feature>
<feature type="region of interest" description="Disordered" evidence="1">
    <location>
        <begin position="1"/>
        <end position="151"/>
    </location>
</feature>
<protein>
    <submittedName>
        <fullName evidence="3">Uncharacterized protein LOC113851075</fullName>
    </submittedName>
</protein>
<reference evidence="2" key="1">
    <citation type="journal article" date="2019" name="Toxins">
        <title>Detection of Abrin-Like and Prepropulchellin-Like Toxin Genes and Transcripts Using Whole Genome Sequencing and Full-Length Transcript Sequencing of Abrus precatorius.</title>
        <authorList>
            <person name="Hovde B.T."/>
            <person name="Daligault H.E."/>
            <person name="Hanschen E.R."/>
            <person name="Kunde Y.A."/>
            <person name="Johnson M.B."/>
            <person name="Starkenburg S.R."/>
            <person name="Johnson S.L."/>
        </authorList>
    </citation>
    <scope>NUCLEOTIDE SEQUENCE [LARGE SCALE GENOMIC DNA]</scope>
</reference>